<dbReference type="EMBL" id="JAXLQG010000035">
    <property type="protein sequence ID" value="KAK5527716.1"/>
    <property type="molecule type" value="Genomic_DNA"/>
</dbReference>
<comment type="caution">
    <text evidence="2">The sequence shown here is derived from an EMBL/GenBank/DDBJ whole genome shotgun (WGS) entry which is preliminary data.</text>
</comment>
<name>A0AAV9PR15_9PEZI</name>
<evidence type="ECO:0000313" key="2">
    <source>
        <dbReference type="EMBL" id="KAK5527716.1"/>
    </source>
</evidence>
<dbReference type="AlphaFoldDB" id="A0AAV9PR15"/>
<feature type="compositionally biased region" description="Basic and acidic residues" evidence="1">
    <location>
        <begin position="146"/>
        <end position="165"/>
    </location>
</feature>
<proteinExistence type="predicted"/>
<organism evidence="2 3">
    <name type="scientific">Vermiconidia calcicola</name>
    <dbReference type="NCBI Taxonomy" id="1690605"/>
    <lineage>
        <taxon>Eukaryota</taxon>
        <taxon>Fungi</taxon>
        <taxon>Dikarya</taxon>
        <taxon>Ascomycota</taxon>
        <taxon>Pezizomycotina</taxon>
        <taxon>Dothideomycetes</taxon>
        <taxon>Dothideomycetidae</taxon>
        <taxon>Mycosphaerellales</taxon>
        <taxon>Extremaceae</taxon>
        <taxon>Vermiconidia</taxon>
    </lineage>
</organism>
<keyword evidence="3" id="KW-1185">Reference proteome</keyword>
<gene>
    <name evidence="2" type="ORF">LTR25_010959</name>
</gene>
<feature type="region of interest" description="Disordered" evidence="1">
    <location>
        <begin position="27"/>
        <end position="165"/>
    </location>
</feature>
<evidence type="ECO:0000256" key="1">
    <source>
        <dbReference type="SAM" id="MobiDB-lite"/>
    </source>
</evidence>
<evidence type="ECO:0000313" key="3">
    <source>
        <dbReference type="Proteomes" id="UP001345827"/>
    </source>
</evidence>
<reference evidence="2 3" key="1">
    <citation type="submission" date="2023-06" db="EMBL/GenBank/DDBJ databases">
        <title>Black Yeasts Isolated from many extreme environments.</title>
        <authorList>
            <person name="Coleine C."/>
            <person name="Stajich J.E."/>
            <person name="Selbmann L."/>
        </authorList>
    </citation>
    <scope>NUCLEOTIDE SEQUENCE [LARGE SCALE GENOMIC DNA]</scope>
    <source>
        <strain evidence="2 3">CCFEE 5887</strain>
    </source>
</reference>
<dbReference type="Proteomes" id="UP001345827">
    <property type="component" value="Unassembled WGS sequence"/>
</dbReference>
<feature type="compositionally biased region" description="Basic and acidic residues" evidence="1">
    <location>
        <begin position="54"/>
        <end position="95"/>
    </location>
</feature>
<accession>A0AAV9PR15</accession>
<feature type="compositionally biased region" description="Basic residues" evidence="1">
    <location>
        <begin position="112"/>
        <end position="122"/>
    </location>
</feature>
<feature type="compositionally biased region" description="Polar residues" evidence="1">
    <location>
        <begin position="40"/>
        <end position="53"/>
    </location>
</feature>
<sequence>MRTIEDSPVTSENDIDGLDVTLCVLSQPQTERELRVKDISGNTREQSSSSNENSLRDLHGPTRKDYEKVWEEGQDERRAADANAAQHDEDRKVEGEEGEENAQAPDADSQTHPRKSQSKKRPYQNIHQIQSTLKRRKSEGTADFGTENKEVAMTETREDEALWLD</sequence>
<protein>
    <submittedName>
        <fullName evidence="2">Uncharacterized protein</fullName>
    </submittedName>
</protein>